<dbReference type="GO" id="GO:0001514">
    <property type="term" value="P:selenocysteine incorporation"/>
    <property type="evidence" value="ECO:0007669"/>
    <property type="project" value="UniProtKB-UniRule"/>
</dbReference>
<comment type="similarity">
    <text evidence="7 8">Belongs to the SelA family.</text>
</comment>
<comment type="catalytic activity">
    <reaction evidence="8">
        <text>L-seryl-tRNA(Sec) + selenophosphate + H(+) = L-selenocysteinyl-tRNA(Sec) + phosphate</text>
        <dbReference type="Rhea" id="RHEA:22728"/>
        <dbReference type="Rhea" id="RHEA-COMP:9742"/>
        <dbReference type="Rhea" id="RHEA-COMP:9743"/>
        <dbReference type="ChEBI" id="CHEBI:15378"/>
        <dbReference type="ChEBI" id="CHEBI:16144"/>
        <dbReference type="ChEBI" id="CHEBI:43474"/>
        <dbReference type="ChEBI" id="CHEBI:78533"/>
        <dbReference type="ChEBI" id="CHEBI:78573"/>
        <dbReference type="EC" id="2.9.1.1"/>
    </reaction>
</comment>
<feature type="modified residue" description="N6-(pyridoxal phosphate)lysine" evidence="8 9">
    <location>
        <position position="293"/>
    </location>
</feature>
<dbReference type="HAMAP" id="MF_00423">
    <property type="entry name" value="SelA"/>
    <property type="match status" value="1"/>
</dbReference>
<dbReference type="GO" id="GO:0005737">
    <property type="term" value="C:cytoplasm"/>
    <property type="evidence" value="ECO:0007669"/>
    <property type="project" value="UniProtKB-SubCell"/>
</dbReference>
<dbReference type="SUPFAM" id="SSF53383">
    <property type="entry name" value="PLP-dependent transferases"/>
    <property type="match status" value="1"/>
</dbReference>
<dbReference type="AlphaFoldDB" id="A0A1V4EVW1"/>
<keyword evidence="4 8" id="KW-0663">Pyridoxal phosphate</keyword>
<evidence type="ECO:0000313" key="11">
    <source>
        <dbReference type="Proteomes" id="UP000190229"/>
    </source>
</evidence>
<evidence type="ECO:0000256" key="2">
    <source>
        <dbReference type="ARBA" id="ARBA00022490"/>
    </source>
</evidence>
<comment type="cofactor">
    <cofactor evidence="1 8 9">
        <name>pyridoxal 5'-phosphate</name>
        <dbReference type="ChEBI" id="CHEBI:597326"/>
    </cofactor>
</comment>
<keyword evidence="11" id="KW-1185">Reference proteome</keyword>
<dbReference type="Gene3D" id="3.90.1150.180">
    <property type="match status" value="1"/>
</dbReference>
<protein>
    <recommendedName>
        <fullName evidence="8">L-seryl-tRNA(Sec) selenium transferase</fullName>
        <ecNumber evidence="8">2.9.1.1</ecNumber>
    </recommendedName>
    <alternativeName>
        <fullName evidence="8">Selenocysteine synthase</fullName>
        <shortName evidence="8">Sec synthase</shortName>
    </alternativeName>
    <alternativeName>
        <fullName evidence="8">Selenocysteinyl-tRNA(Sec) synthase</fullName>
    </alternativeName>
</protein>
<evidence type="ECO:0000256" key="9">
    <source>
        <dbReference type="PIRSR" id="PIRSR618319-50"/>
    </source>
</evidence>
<dbReference type="EMBL" id="MWPS01000008">
    <property type="protein sequence ID" value="OPG17077.1"/>
    <property type="molecule type" value="Genomic_DNA"/>
</dbReference>
<keyword evidence="5 8" id="KW-0648">Protein biosynthesis</keyword>
<dbReference type="InterPro" id="IPR015424">
    <property type="entry name" value="PyrdxlP-dep_Trfase"/>
</dbReference>
<dbReference type="Pfam" id="PF03841">
    <property type="entry name" value="SelA"/>
    <property type="match status" value="1"/>
</dbReference>
<sequence length="471" mass="51134">MDTTQFRQLPAVHKLLESAVVASWCDVYARTDVVRALQAALSQARAALREGGTLESWDQPAILRIAADVLTRQAQLHLRAVINATGIVLHTNLGRAPLAAEAIAAVQESAMGYSNLELDLETGQRGQRYDHVEKVICDLTGAEAALVVNNNAAAVFLILRELANGVPVAISRGELIEIGGSFRVSEIMRESGAQLVEVGTTNKTHERDYENALNEGVALVLRIHASNFKMLGFTYKPSLDALVKLAHARDVPVYEDLGSGSLFNLKKVGIGEEPTVRESIAAGVDVVSFSGDKLLGATQAGIICGKKRYLDRLKKNQLLRALRVDKLTLAALEATLRLYRDEEIARSRVPTLHMMTRAVDDLRDDANRLADTLRKSLAAQGKGVVADVRVTRVESQVGGGALPSEDLPSYGVALHVVGVSEQTLLERLRAQSPPIIARIMKEEVIFDVRTIFAWQRDELVRGIANACTGCA</sequence>
<dbReference type="UniPathway" id="UPA00906">
    <property type="reaction ID" value="UER00896"/>
</dbReference>
<dbReference type="EC" id="2.9.1.1" evidence="8"/>
<evidence type="ECO:0000256" key="5">
    <source>
        <dbReference type="ARBA" id="ARBA00022917"/>
    </source>
</evidence>
<comment type="function">
    <text evidence="8">Converts seryl-tRNA(Sec) to selenocysteinyl-tRNA(Sec) required for selenoprotein biosynthesis.</text>
</comment>
<organism evidence="10 11">
    <name type="scientific">Ferroacidibacillus organovorans</name>
    <dbReference type="NCBI Taxonomy" id="1765683"/>
    <lineage>
        <taxon>Bacteria</taxon>
        <taxon>Bacillati</taxon>
        <taxon>Bacillota</taxon>
        <taxon>Bacilli</taxon>
        <taxon>Bacillales</taxon>
        <taxon>Alicyclobacillaceae</taxon>
        <taxon>Ferroacidibacillus</taxon>
    </lineage>
</organism>
<keyword evidence="6 8" id="KW-0711">Selenium</keyword>
<comment type="subcellular location">
    <subcellularLocation>
        <location evidence="8">Cytoplasm</location>
    </subcellularLocation>
</comment>
<comment type="pathway">
    <text evidence="8">Aminoacyl-tRNA biosynthesis; selenocysteinyl-tRNA(Sec) biosynthesis; selenocysteinyl-tRNA(Sec) from L-seryl-tRNA(Sec) (bacterial route): step 1/1.</text>
</comment>
<reference evidence="10 11" key="1">
    <citation type="submission" date="2017-02" db="EMBL/GenBank/DDBJ databases">
        <title>Draft genome of Acidibacillus ferrooxidans Huett2.</title>
        <authorList>
            <person name="Schopf S."/>
        </authorList>
    </citation>
    <scope>NUCLEOTIDE SEQUENCE [LARGE SCALE GENOMIC DNA]</scope>
    <source>
        <strain evidence="10 11">Huett2</strain>
    </source>
</reference>
<evidence type="ECO:0000256" key="8">
    <source>
        <dbReference type="HAMAP-Rule" id="MF_00423"/>
    </source>
</evidence>
<proteinExistence type="inferred from homology"/>
<dbReference type="GO" id="GO:0004125">
    <property type="term" value="F:L-seryl-tRNA(Sec) selenium transferase activity"/>
    <property type="evidence" value="ECO:0007669"/>
    <property type="project" value="UniProtKB-UniRule"/>
</dbReference>
<name>A0A1V4EVW1_9BACL</name>
<dbReference type="InterPro" id="IPR004534">
    <property type="entry name" value="SelA_trans"/>
</dbReference>
<accession>A0A1V4EVW1</accession>
<keyword evidence="2 8" id="KW-0963">Cytoplasm</keyword>
<gene>
    <name evidence="8" type="primary">selA</name>
    <name evidence="10" type="ORF">B2M26_03520</name>
</gene>
<evidence type="ECO:0000256" key="7">
    <source>
        <dbReference type="ARBA" id="ARBA00044507"/>
    </source>
</evidence>
<evidence type="ECO:0000256" key="1">
    <source>
        <dbReference type="ARBA" id="ARBA00001933"/>
    </source>
</evidence>
<dbReference type="InterPro" id="IPR018319">
    <property type="entry name" value="SelA-like"/>
</dbReference>
<keyword evidence="3 8" id="KW-0808">Transferase</keyword>
<dbReference type="PANTHER" id="PTHR32328:SF0">
    <property type="entry name" value="L-SERYL-TRNA(SEC) SELENIUM TRANSFERASE"/>
    <property type="match status" value="1"/>
</dbReference>
<dbReference type="NCBIfam" id="TIGR00474">
    <property type="entry name" value="selA"/>
    <property type="match status" value="1"/>
</dbReference>
<dbReference type="Gene3D" id="3.40.640.10">
    <property type="entry name" value="Type I PLP-dependent aspartate aminotransferase-like (Major domain)"/>
    <property type="match status" value="1"/>
</dbReference>
<dbReference type="RefSeq" id="WP_079289954.1">
    <property type="nucleotide sequence ID" value="NZ_MWPS01000008.1"/>
</dbReference>
<dbReference type="GO" id="GO:0001717">
    <property type="term" value="P:conversion of seryl-tRNAsec to selenocys-tRNAsec"/>
    <property type="evidence" value="ECO:0007669"/>
    <property type="project" value="UniProtKB-UniRule"/>
</dbReference>
<evidence type="ECO:0000256" key="6">
    <source>
        <dbReference type="ARBA" id="ARBA00023266"/>
    </source>
</evidence>
<dbReference type="PANTHER" id="PTHR32328">
    <property type="entry name" value="L-SERYL-TRNA(SEC) SELENIUM TRANSFERASE"/>
    <property type="match status" value="1"/>
</dbReference>
<comment type="caution">
    <text evidence="10">The sequence shown here is derived from an EMBL/GenBank/DDBJ whole genome shotgun (WGS) entry which is preliminary data.</text>
</comment>
<dbReference type="Proteomes" id="UP000190229">
    <property type="component" value="Unassembled WGS sequence"/>
</dbReference>
<evidence type="ECO:0000256" key="4">
    <source>
        <dbReference type="ARBA" id="ARBA00022898"/>
    </source>
</evidence>
<evidence type="ECO:0000256" key="3">
    <source>
        <dbReference type="ARBA" id="ARBA00022679"/>
    </source>
</evidence>
<evidence type="ECO:0000313" key="10">
    <source>
        <dbReference type="EMBL" id="OPG17077.1"/>
    </source>
</evidence>
<dbReference type="InterPro" id="IPR015421">
    <property type="entry name" value="PyrdxlP-dep_Trfase_major"/>
</dbReference>